<dbReference type="InterPro" id="IPR051311">
    <property type="entry name" value="DedA_domain"/>
</dbReference>
<dbReference type="EMBL" id="JAAKZF010000100">
    <property type="protein sequence ID" value="NGO55443.1"/>
    <property type="molecule type" value="Genomic_DNA"/>
</dbReference>
<comment type="caution">
    <text evidence="2">The sequence shown here is derived from an EMBL/GenBank/DDBJ whole genome shotgun (WGS) entry which is preliminary data.</text>
</comment>
<evidence type="ECO:0000313" key="3">
    <source>
        <dbReference type="Proteomes" id="UP001642900"/>
    </source>
</evidence>
<name>A0A6G4WMN3_9HYPH</name>
<evidence type="ECO:0000313" key="2">
    <source>
        <dbReference type="EMBL" id="NGO55443.1"/>
    </source>
</evidence>
<keyword evidence="3" id="KW-1185">Reference proteome</keyword>
<organism evidence="2 3">
    <name type="scientific">Allomesorhizobium camelthorni</name>
    <dbReference type="NCBI Taxonomy" id="475069"/>
    <lineage>
        <taxon>Bacteria</taxon>
        <taxon>Pseudomonadati</taxon>
        <taxon>Pseudomonadota</taxon>
        <taxon>Alphaproteobacteria</taxon>
        <taxon>Hyphomicrobiales</taxon>
        <taxon>Phyllobacteriaceae</taxon>
        <taxon>Allomesorhizobium</taxon>
    </lineage>
</organism>
<protein>
    <submittedName>
        <fullName evidence="2">DedA family protein</fullName>
    </submittedName>
</protein>
<accession>A0A6G4WMN3</accession>
<reference evidence="2 3" key="1">
    <citation type="submission" date="2020-02" db="EMBL/GenBank/DDBJ databases">
        <title>Genome sequence of strain CCNWXJ40-4.</title>
        <authorList>
            <person name="Gao J."/>
            <person name="Sun J."/>
        </authorList>
    </citation>
    <scope>NUCLEOTIDE SEQUENCE [LARGE SCALE GENOMIC DNA]</scope>
    <source>
        <strain evidence="2 3">CCNWXJ 40-4</strain>
    </source>
</reference>
<feature type="domain" description="VTT" evidence="1">
    <location>
        <begin position="2"/>
        <end position="99"/>
    </location>
</feature>
<dbReference type="Proteomes" id="UP001642900">
    <property type="component" value="Unassembled WGS sequence"/>
</dbReference>
<dbReference type="InterPro" id="IPR032816">
    <property type="entry name" value="VTT_dom"/>
</dbReference>
<dbReference type="PANTHER" id="PTHR42709:SF4">
    <property type="entry name" value="INNER MEMBRANE PROTEIN YQAA"/>
    <property type="match status" value="1"/>
</dbReference>
<gene>
    <name evidence="2" type="ORF">G6N73_31110</name>
</gene>
<sequence length="104" mass="11541">MLILVASIGNILGSTVNWVLGRGIERFRDRPWFPVRPAALDRATDWYHRYGRWSLLLSWVPIIGDPLSVVAGVLREPLWSFVAIVAVAKVARYLAVAGAVLSLT</sequence>
<evidence type="ECO:0000259" key="1">
    <source>
        <dbReference type="Pfam" id="PF09335"/>
    </source>
</evidence>
<proteinExistence type="predicted"/>
<dbReference type="PANTHER" id="PTHR42709">
    <property type="entry name" value="ALKALINE PHOSPHATASE LIKE PROTEIN"/>
    <property type="match status" value="1"/>
</dbReference>
<dbReference type="Pfam" id="PF09335">
    <property type="entry name" value="VTT_dom"/>
    <property type="match status" value="1"/>
</dbReference>
<dbReference type="AlphaFoldDB" id="A0A6G4WMN3"/>